<dbReference type="AlphaFoldDB" id="A0A918XCY3"/>
<evidence type="ECO:0000313" key="1">
    <source>
        <dbReference type="EMBL" id="GHD25061.1"/>
    </source>
</evidence>
<comment type="caution">
    <text evidence="1">The sequence shown here is derived from an EMBL/GenBank/DDBJ whole genome shotgun (WGS) entry which is preliminary data.</text>
</comment>
<sequence>MNAMNRRDEQKTSLVDFLRSIKFARAHTAANKACSTHFARFNQRVRLDTVPAAEDCQLVRSAN</sequence>
<accession>A0A918XCY3</accession>
<dbReference type="Proteomes" id="UP000644693">
    <property type="component" value="Unassembled WGS sequence"/>
</dbReference>
<reference evidence="1" key="2">
    <citation type="submission" date="2020-09" db="EMBL/GenBank/DDBJ databases">
        <authorList>
            <person name="Sun Q."/>
            <person name="Kim S."/>
        </authorList>
    </citation>
    <scope>NUCLEOTIDE SEQUENCE</scope>
    <source>
        <strain evidence="1">KCTC 23430</strain>
    </source>
</reference>
<reference evidence="1" key="1">
    <citation type="journal article" date="2014" name="Int. J. Syst. Evol. Microbiol.">
        <title>Complete genome sequence of Corynebacterium casei LMG S-19264T (=DSM 44701T), isolated from a smear-ripened cheese.</title>
        <authorList>
            <consortium name="US DOE Joint Genome Institute (JGI-PGF)"/>
            <person name="Walter F."/>
            <person name="Albersmeier A."/>
            <person name="Kalinowski J."/>
            <person name="Ruckert C."/>
        </authorList>
    </citation>
    <scope>NUCLEOTIDE SEQUENCE</scope>
    <source>
        <strain evidence="1">KCTC 23430</strain>
    </source>
</reference>
<name>A0A918XCY3_9GAMM</name>
<keyword evidence="2" id="KW-1185">Reference proteome</keyword>
<protein>
    <submittedName>
        <fullName evidence="1">Uncharacterized protein</fullName>
    </submittedName>
</protein>
<evidence type="ECO:0000313" key="2">
    <source>
        <dbReference type="Proteomes" id="UP000644693"/>
    </source>
</evidence>
<organism evidence="1 2">
    <name type="scientific">Parahalioglobus pacificus</name>
    <dbReference type="NCBI Taxonomy" id="930806"/>
    <lineage>
        <taxon>Bacteria</taxon>
        <taxon>Pseudomonadati</taxon>
        <taxon>Pseudomonadota</taxon>
        <taxon>Gammaproteobacteria</taxon>
        <taxon>Cellvibrionales</taxon>
        <taxon>Halieaceae</taxon>
        <taxon>Parahalioglobus</taxon>
    </lineage>
</organism>
<gene>
    <name evidence="1" type="ORF">GCM10007053_00380</name>
</gene>
<proteinExistence type="predicted"/>
<dbReference type="EMBL" id="BMYM01000001">
    <property type="protein sequence ID" value="GHD25061.1"/>
    <property type="molecule type" value="Genomic_DNA"/>
</dbReference>